<dbReference type="GO" id="GO:0046820">
    <property type="term" value="F:4-amino-4-deoxychorismate synthase activity"/>
    <property type="evidence" value="ECO:0007669"/>
    <property type="project" value="TreeGrafter"/>
</dbReference>
<evidence type="ECO:0000256" key="1">
    <source>
        <dbReference type="SAM" id="MobiDB-lite"/>
    </source>
</evidence>
<dbReference type="InterPro" id="IPR043132">
    <property type="entry name" value="BCAT-like_C"/>
</dbReference>
<dbReference type="AlphaFoldDB" id="A0A4V3AUS1"/>
<dbReference type="Gene3D" id="3.20.10.10">
    <property type="entry name" value="D-amino Acid Aminotransferase, subunit A, domain 2"/>
    <property type="match status" value="1"/>
</dbReference>
<evidence type="ECO:0000259" key="2">
    <source>
        <dbReference type="Pfam" id="PF00425"/>
    </source>
</evidence>
<protein>
    <submittedName>
        <fullName evidence="3">Aminodeoxychorismate synthase component I</fullName>
    </submittedName>
</protein>
<dbReference type="EMBL" id="SMYL01000004">
    <property type="protein sequence ID" value="TDK65870.1"/>
    <property type="molecule type" value="Genomic_DNA"/>
</dbReference>
<organism evidence="3 4">
    <name type="scientific">Sapientia aquatica</name>
    <dbReference type="NCBI Taxonomy" id="1549640"/>
    <lineage>
        <taxon>Bacteria</taxon>
        <taxon>Pseudomonadati</taxon>
        <taxon>Pseudomonadota</taxon>
        <taxon>Betaproteobacteria</taxon>
        <taxon>Burkholderiales</taxon>
        <taxon>Oxalobacteraceae</taxon>
        <taxon>Sapientia</taxon>
    </lineage>
</organism>
<dbReference type="Proteomes" id="UP000294829">
    <property type="component" value="Unassembled WGS sequence"/>
</dbReference>
<dbReference type="SUPFAM" id="SSF56322">
    <property type="entry name" value="ADC synthase"/>
    <property type="match status" value="1"/>
</dbReference>
<dbReference type="InterPro" id="IPR015890">
    <property type="entry name" value="Chorismate_C"/>
</dbReference>
<dbReference type="Gene3D" id="3.60.120.10">
    <property type="entry name" value="Anthranilate synthase"/>
    <property type="match status" value="1"/>
</dbReference>
<reference evidence="3 4" key="1">
    <citation type="submission" date="2019-03" db="EMBL/GenBank/DDBJ databases">
        <title>Sapientia aquatica gen. nov., sp. nov., isolated from a crater lake.</title>
        <authorList>
            <person name="Felfoldi T."/>
            <person name="Szabo A."/>
            <person name="Toth E."/>
            <person name="Schumann P."/>
            <person name="Keki Z."/>
            <person name="Marialigeti K."/>
            <person name="Mathe I."/>
        </authorList>
    </citation>
    <scope>NUCLEOTIDE SEQUENCE [LARGE SCALE GENOMIC DNA]</scope>
    <source>
        <strain evidence="3 4">SA-152</strain>
    </source>
</reference>
<dbReference type="InterPro" id="IPR043131">
    <property type="entry name" value="BCAT-like_N"/>
</dbReference>
<accession>A0A4V3AUS1</accession>
<dbReference type="InterPro" id="IPR001544">
    <property type="entry name" value="Aminotrans_IV"/>
</dbReference>
<dbReference type="PANTHER" id="PTHR11236">
    <property type="entry name" value="AMINOBENZOATE/ANTHRANILATE SYNTHASE"/>
    <property type="match status" value="1"/>
</dbReference>
<dbReference type="InterPro" id="IPR019999">
    <property type="entry name" value="Anth_synth_I-like"/>
</dbReference>
<dbReference type="Gene3D" id="3.30.470.10">
    <property type="match status" value="1"/>
</dbReference>
<comment type="caution">
    <text evidence="3">The sequence shown here is derived from an EMBL/GenBank/DDBJ whole genome shotgun (WGS) entry which is preliminary data.</text>
</comment>
<feature type="compositionally biased region" description="Polar residues" evidence="1">
    <location>
        <begin position="225"/>
        <end position="236"/>
    </location>
</feature>
<evidence type="ECO:0000313" key="3">
    <source>
        <dbReference type="EMBL" id="TDK65870.1"/>
    </source>
</evidence>
<gene>
    <name evidence="3" type="ORF">E2I14_09680</name>
</gene>
<proteinExistence type="predicted"/>
<evidence type="ECO:0000313" key="4">
    <source>
        <dbReference type="Proteomes" id="UP000294829"/>
    </source>
</evidence>
<feature type="domain" description="Chorismate-utilising enzyme C-terminal" evidence="2">
    <location>
        <begin position="125"/>
        <end position="399"/>
    </location>
</feature>
<dbReference type="InterPro" id="IPR005801">
    <property type="entry name" value="ADC_synthase"/>
</dbReference>
<dbReference type="OrthoDB" id="9803598at2"/>
<dbReference type="SUPFAM" id="SSF56752">
    <property type="entry name" value="D-aminoacid aminotransferase-like PLP-dependent enzymes"/>
    <property type="match status" value="1"/>
</dbReference>
<feature type="region of interest" description="Disordered" evidence="1">
    <location>
        <begin position="217"/>
        <end position="236"/>
    </location>
</feature>
<dbReference type="Pfam" id="PF01063">
    <property type="entry name" value="Aminotran_4"/>
    <property type="match status" value="1"/>
</dbReference>
<dbReference type="PANTHER" id="PTHR11236:SF50">
    <property type="entry name" value="AMINODEOXYCHORISMATE SYNTHASE COMPONENT 1"/>
    <property type="match status" value="1"/>
</dbReference>
<sequence length="617" mass="68570">MPSFALLDDSHSTATQATSRLYTEFVREIVWASKQQFSNAIDELENALAEGYFVLAAFSYELGAQLQEIDAISEKLQATPSRILLYRTCQKLSQEQVTEWLQAQIADAETASVAGIANLRASVDEAEFTSAIELIQHYIAAGDTYQVNYTFRFHFETYGSIFALYIRLRERQAVPYGALIALPDGSAILSLSPELFVRHQKGTLYARPMKGTAAASATDSEEFDSQLNTERSQALSTDNKNRAENVMIVDLLRNDLSRIAQLGSVRVPQLFEVQRFNSVLQMTSTITAQCRADVNLGQVLRALYPCGSITGAPKLRTMEIIDEVETEPRGMYTGALGWFDPHPQSDDITLPDFCLSVPIRTLQLTEPDSSYIRQGVMGVGAGIVFDSIAADEYQESLLKARFLTSLPAQFALFETMYATREDGCRQLDRHLCRLQSSARYFGIAVTESTLQQQLETYCANLPVATAHRLKLSLNGVGEITIQSAVLAPMTEPVKVLLAAQRTQSNDIWLQHKTTLRADYDHAWQQAETQGAFDMLFCNELGEVTEGGRTNVFAKLDGKWYTPPLCSGVLPGVMRSVLLDDPTWLASERKLTIDDIERADELVLCNALRGVMKAVLIK</sequence>
<name>A0A4V3AUS1_9BURK</name>
<dbReference type="InterPro" id="IPR036038">
    <property type="entry name" value="Aminotransferase-like"/>
</dbReference>
<dbReference type="Pfam" id="PF00425">
    <property type="entry name" value="Chorismate_bind"/>
    <property type="match status" value="1"/>
</dbReference>
<keyword evidence="4" id="KW-1185">Reference proteome</keyword>
<dbReference type="RefSeq" id="WP_133327899.1">
    <property type="nucleotide sequence ID" value="NZ_SMYL01000004.1"/>
</dbReference>
<dbReference type="PRINTS" id="PR00095">
    <property type="entry name" value="ANTSNTHASEI"/>
</dbReference>
<dbReference type="GO" id="GO:0000162">
    <property type="term" value="P:L-tryptophan biosynthetic process"/>
    <property type="evidence" value="ECO:0007669"/>
    <property type="project" value="TreeGrafter"/>
</dbReference>